<reference evidence="2" key="1">
    <citation type="submission" date="2016-02" db="EMBL/GenBank/DDBJ databases">
        <authorList>
            <person name="Holder M.E."/>
            <person name="Ajami N.J."/>
            <person name="Petrosino J.F."/>
        </authorList>
    </citation>
    <scope>NUCLEOTIDE SEQUENCE [LARGE SCALE GENOMIC DNA]</scope>
    <source>
        <strain evidence="2">CCUG 45958</strain>
    </source>
</reference>
<gene>
    <name evidence="1" type="ORF">AXF13_09430</name>
</gene>
<dbReference type="CDD" id="cd03801">
    <property type="entry name" value="GT4_PimA-like"/>
    <property type="match status" value="1"/>
</dbReference>
<dbReference type="EMBL" id="CP014229">
    <property type="protein sequence ID" value="AMD91564.1"/>
    <property type="molecule type" value="Genomic_DNA"/>
</dbReference>
<proteinExistence type="predicted"/>
<dbReference type="Pfam" id="PF13692">
    <property type="entry name" value="Glyco_trans_1_4"/>
    <property type="match status" value="1"/>
</dbReference>
<dbReference type="AlphaFoldDB" id="A0A120KML8"/>
<keyword evidence="2" id="KW-1185">Reference proteome</keyword>
<organism evidence="1 2">
    <name type="scientific">Desulfovibrio fairfieldensis</name>
    <dbReference type="NCBI Taxonomy" id="44742"/>
    <lineage>
        <taxon>Bacteria</taxon>
        <taxon>Pseudomonadati</taxon>
        <taxon>Thermodesulfobacteriota</taxon>
        <taxon>Desulfovibrionia</taxon>
        <taxon>Desulfovibrionales</taxon>
        <taxon>Desulfovibrionaceae</taxon>
        <taxon>Desulfovibrio</taxon>
    </lineage>
</organism>
<evidence type="ECO:0008006" key="3">
    <source>
        <dbReference type="Google" id="ProtNLM"/>
    </source>
</evidence>
<accession>A0A120KML8</accession>
<evidence type="ECO:0000313" key="2">
    <source>
        <dbReference type="Proteomes" id="UP000069241"/>
    </source>
</evidence>
<dbReference type="SUPFAM" id="SSF53756">
    <property type="entry name" value="UDP-Glycosyltransferase/glycogen phosphorylase"/>
    <property type="match status" value="1"/>
</dbReference>
<dbReference type="Proteomes" id="UP000069241">
    <property type="component" value="Chromosome"/>
</dbReference>
<dbReference type="STRING" id="44742.AXF13_09430"/>
<dbReference type="Gene3D" id="3.40.50.2000">
    <property type="entry name" value="Glycogen Phosphorylase B"/>
    <property type="match status" value="2"/>
</dbReference>
<sequence>MRYLCEYLTLCGKHNIAIYYTGRPDIAMPLFSGKMQKRGINFYPIISWFGLLLRDQAKRARQTYEVLSKTEHDIYLFHDFMADSFYCMQSKMRGIAFTGRPLGIITHGPSLWVDEGNRHMAENGKRKHLYEMEQACCEQADFLVSPSRYLLNWMRERGWRLPESSCCIPNFTSMPGNLPSWSAKKLPHLDSDSLREIVFFGRLETRKGIRIFCDALLSLPVGLLNGRCVTFLGKEADFRVRDIRSTLTPLEQHGIKIVFLTNYNTLEARRYLCGNGILAIMPSLQENSPCTVSECLEHRVPFLTSSVGGGKELVHEEDRAFAIFDPRPSCLAERLRDILGGQGIIAARPSQSSDALLQQWQNILQRLTPSAANGRTSKFFRY</sequence>
<dbReference type="KEGG" id="dfi:AXF13_09430"/>
<name>A0A120KML8_9BACT</name>
<evidence type="ECO:0000313" key="1">
    <source>
        <dbReference type="EMBL" id="AMD91564.1"/>
    </source>
</evidence>
<protein>
    <recommendedName>
        <fullName evidence="3">Glycosyl transferase family 1 domain-containing protein</fullName>
    </recommendedName>
</protein>